<dbReference type="EMBL" id="CP015243">
    <property type="protein sequence ID" value="ANF56099.1"/>
    <property type="molecule type" value="Genomic_DNA"/>
</dbReference>
<evidence type="ECO:0000313" key="2">
    <source>
        <dbReference type="Proteomes" id="UP000077875"/>
    </source>
</evidence>
<dbReference type="Gene3D" id="3.30.310.50">
    <property type="entry name" value="Alpha-D-phosphohexomutase, C-terminal domain"/>
    <property type="match status" value="1"/>
</dbReference>
<keyword evidence="2" id="KW-1185">Reference proteome</keyword>
<dbReference type="Proteomes" id="UP000077875">
    <property type="component" value="Chromosome"/>
</dbReference>
<dbReference type="InterPro" id="IPR014543">
    <property type="entry name" value="UCP028291"/>
</dbReference>
<dbReference type="RefSeq" id="WP_064121091.1">
    <property type="nucleotide sequence ID" value="NZ_CP015243.1"/>
</dbReference>
<dbReference type="KEGG" id="haa:A5892_00300"/>
<accession>A0A172YA41</accession>
<dbReference type="AlphaFoldDB" id="A0A172YA41"/>
<proteinExistence type="predicted"/>
<evidence type="ECO:0008006" key="3">
    <source>
        <dbReference type="Google" id="ProtNLM"/>
    </source>
</evidence>
<reference evidence="1 2" key="1">
    <citation type="submission" date="2016-04" db="EMBL/GenBank/DDBJ databases">
        <title>Complete Genome Sequence of Halotalea alkalilenta IHB B 13600.</title>
        <authorList>
            <person name="Swarnkar M.K."/>
            <person name="Sharma A."/>
            <person name="Kaushal K."/>
            <person name="Soni R."/>
            <person name="Rana S."/>
            <person name="Singh A.K."/>
            <person name="Gulati A."/>
        </authorList>
    </citation>
    <scope>NUCLEOTIDE SEQUENCE [LARGE SCALE GENOMIC DNA]</scope>
    <source>
        <strain evidence="1 2">IHB B 13600</strain>
    </source>
</reference>
<sequence>MPVSHALTSTTNPELVINKLKRHWAHKENLTLSEHTDGLLIQFSRGRCLLTTQGNTLVAQLDSDDEAAHGHLETVMKEHLERFSPRDETLVLEWRRG</sequence>
<organism evidence="1 2">
    <name type="scientific">Halotalea alkalilenta</name>
    <dbReference type="NCBI Taxonomy" id="376489"/>
    <lineage>
        <taxon>Bacteria</taxon>
        <taxon>Pseudomonadati</taxon>
        <taxon>Pseudomonadota</taxon>
        <taxon>Gammaproteobacteria</taxon>
        <taxon>Oceanospirillales</taxon>
        <taxon>Halomonadaceae</taxon>
        <taxon>Halotalea</taxon>
    </lineage>
</organism>
<evidence type="ECO:0000313" key="1">
    <source>
        <dbReference type="EMBL" id="ANF56099.1"/>
    </source>
</evidence>
<dbReference type="Pfam" id="PF09981">
    <property type="entry name" value="DUF2218"/>
    <property type="match status" value="1"/>
</dbReference>
<gene>
    <name evidence="1" type="ORF">A5892_00300</name>
</gene>
<name>A0A172YA41_9GAMM</name>
<protein>
    <recommendedName>
        <fullName evidence="3">2,4-dihydroxyhept-2-ene-1,7-dioic acid aldolase</fullName>
    </recommendedName>
</protein>